<feature type="non-terminal residue" evidence="2">
    <location>
        <position position="67"/>
    </location>
</feature>
<evidence type="ECO:0000313" key="3">
    <source>
        <dbReference type="Proteomes" id="UP000252519"/>
    </source>
</evidence>
<feature type="transmembrane region" description="Helical" evidence="1">
    <location>
        <begin position="12"/>
        <end position="29"/>
    </location>
</feature>
<proteinExistence type="predicted"/>
<dbReference type="AlphaFoldDB" id="A0A368F6U5"/>
<dbReference type="EMBL" id="JOJR01004422">
    <property type="protein sequence ID" value="RCN27308.1"/>
    <property type="molecule type" value="Genomic_DNA"/>
</dbReference>
<comment type="caution">
    <text evidence="2">The sequence shown here is derived from an EMBL/GenBank/DDBJ whole genome shotgun (WGS) entry which is preliminary data.</text>
</comment>
<evidence type="ECO:0000256" key="1">
    <source>
        <dbReference type="SAM" id="Phobius"/>
    </source>
</evidence>
<gene>
    <name evidence="2" type="ORF">ANCCAN_26959</name>
</gene>
<accession>A0A368F6U5</accession>
<name>A0A368F6U5_ANCCA</name>
<keyword evidence="1" id="KW-0812">Transmembrane</keyword>
<dbReference type="Proteomes" id="UP000252519">
    <property type="component" value="Unassembled WGS sequence"/>
</dbReference>
<keyword evidence="1" id="KW-0472">Membrane</keyword>
<protein>
    <submittedName>
        <fullName evidence="2">Uncharacterized protein</fullName>
    </submittedName>
</protein>
<sequence length="67" mass="7538">MVDFTGQKATIRIQALAVPLLIGGLLMRLKGNSDLKSSVLFFEIIEFRHSTSMGWNLIPTFVSSQRR</sequence>
<keyword evidence="1" id="KW-1133">Transmembrane helix</keyword>
<reference evidence="2 3" key="1">
    <citation type="submission" date="2014-10" db="EMBL/GenBank/DDBJ databases">
        <title>Draft genome of the hookworm Ancylostoma caninum.</title>
        <authorList>
            <person name="Mitreva M."/>
        </authorList>
    </citation>
    <scope>NUCLEOTIDE SEQUENCE [LARGE SCALE GENOMIC DNA]</scope>
    <source>
        <strain evidence="2 3">Baltimore</strain>
    </source>
</reference>
<keyword evidence="3" id="KW-1185">Reference proteome</keyword>
<evidence type="ECO:0000313" key="2">
    <source>
        <dbReference type="EMBL" id="RCN27308.1"/>
    </source>
</evidence>
<organism evidence="2 3">
    <name type="scientific">Ancylostoma caninum</name>
    <name type="common">Dog hookworm</name>
    <dbReference type="NCBI Taxonomy" id="29170"/>
    <lineage>
        <taxon>Eukaryota</taxon>
        <taxon>Metazoa</taxon>
        <taxon>Ecdysozoa</taxon>
        <taxon>Nematoda</taxon>
        <taxon>Chromadorea</taxon>
        <taxon>Rhabditida</taxon>
        <taxon>Rhabditina</taxon>
        <taxon>Rhabditomorpha</taxon>
        <taxon>Strongyloidea</taxon>
        <taxon>Ancylostomatidae</taxon>
        <taxon>Ancylostomatinae</taxon>
        <taxon>Ancylostoma</taxon>
    </lineage>
</organism>